<gene>
    <name evidence="1" type="ORF">B5782_0825</name>
</gene>
<dbReference type="Proteomes" id="UP000192666">
    <property type="component" value="Unassembled WGS sequence"/>
</dbReference>
<dbReference type="AlphaFoldDB" id="A0A1V8PQ71"/>
<accession>A0A1V8PQ71</accession>
<dbReference type="RefSeq" id="WP_080788481.1">
    <property type="nucleotide sequence ID" value="NZ_JBPFJD010000001.1"/>
</dbReference>
<organism evidence="1 2">
    <name type="scientific">Bifidobacterium catenulatum</name>
    <dbReference type="NCBI Taxonomy" id="1686"/>
    <lineage>
        <taxon>Bacteria</taxon>
        <taxon>Bacillati</taxon>
        <taxon>Actinomycetota</taxon>
        <taxon>Actinomycetes</taxon>
        <taxon>Bifidobacteriales</taxon>
        <taxon>Bifidobacteriaceae</taxon>
        <taxon>Bifidobacterium</taxon>
    </lineage>
</organism>
<name>A0A1V8PQ71_9BIFI</name>
<proteinExistence type="predicted"/>
<dbReference type="EMBL" id="NAQA01000003">
    <property type="protein sequence ID" value="OQM50878.1"/>
    <property type="molecule type" value="Genomic_DNA"/>
</dbReference>
<comment type="caution">
    <text evidence="1">The sequence shown here is derived from an EMBL/GenBank/DDBJ whole genome shotgun (WGS) entry which is preliminary data.</text>
</comment>
<protein>
    <submittedName>
        <fullName evidence="1">Transcriptional regulator of multidrug-efflux transporter</fullName>
    </submittedName>
</protein>
<sequence>MRSVNPSGTVGYEGNDCVLPETDCVAIRFPGSHPDAESRYRTLMDYIENHHLTVVGFPREITLIDNDLTQDSSKYVTCISIPIE</sequence>
<dbReference type="InterPro" id="IPR011256">
    <property type="entry name" value="Reg_factor_effector_dom_sf"/>
</dbReference>
<dbReference type="Gene3D" id="3.20.80.10">
    <property type="entry name" value="Regulatory factor, effector binding domain"/>
    <property type="match status" value="1"/>
</dbReference>
<evidence type="ECO:0000313" key="1">
    <source>
        <dbReference type="EMBL" id="OQM50878.1"/>
    </source>
</evidence>
<evidence type="ECO:0000313" key="2">
    <source>
        <dbReference type="Proteomes" id="UP000192666"/>
    </source>
</evidence>
<reference evidence="1 2" key="1">
    <citation type="submission" date="2017-03" db="EMBL/GenBank/DDBJ databases">
        <title>Maternal inheritance of bifidobacteria.</title>
        <authorList>
            <person name="Lugli G.A."/>
            <person name="Duranti S."/>
            <person name="Milani C."/>
            <person name="Mancabelli L."/>
        </authorList>
    </citation>
    <scope>NUCLEOTIDE SEQUENCE [LARGE SCALE GENOMIC DNA]</scope>
    <source>
        <strain evidence="1 2">1899B</strain>
    </source>
</reference>
<dbReference type="SUPFAM" id="SSF55136">
    <property type="entry name" value="Probable bacterial effector-binding domain"/>
    <property type="match status" value="1"/>
</dbReference>